<evidence type="ECO:0000313" key="2">
    <source>
        <dbReference type="Proteomes" id="UP001054945"/>
    </source>
</evidence>
<dbReference type="AlphaFoldDB" id="A0AAV4Y209"/>
<sequence>MLTHYLRCQWDAEECALFRPRNRVSGRDRKSMGFFERWPLALPFLWMFETKQLRFLGCCFSQRGTVTWSMNPLTTCVHHFEGF</sequence>
<gene>
    <name evidence="1" type="ORF">CEXT_426471</name>
</gene>
<proteinExistence type="predicted"/>
<dbReference type="Proteomes" id="UP001054945">
    <property type="component" value="Unassembled WGS sequence"/>
</dbReference>
<reference evidence="1 2" key="1">
    <citation type="submission" date="2021-06" db="EMBL/GenBank/DDBJ databases">
        <title>Caerostris extrusa draft genome.</title>
        <authorList>
            <person name="Kono N."/>
            <person name="Arakawa K."/>
        </authorList>
    </citation>
    <scope>NUCLEOTIDE SEQUENCE [LARGE SCALE GENOMIC DNA]</scope>
</reference>
<name>A0AAV4Y209_CAEEX</name>
<protein>
    <submittedName>
        <fullName evidence="1">Uncharacterized protein</fullName>
    </submittedName>
</protein>
<accession>A0AAV4Y209</accession>
<organism evidence="1 2">
    <name type="scientific">Caerostris extrusa</name>
    <name type="common">Bark spider</name>
    <name type="synonym">Caerostris bankana</name>
    <dbReference type="NCBI Taxonomy" id="172846"/>
    <lineage>
        <taxon>Eukaryota</taxon>
        <taxon>Metazoa</taxon>
        <taxon>Ecdysozoa</taxon>
        <taxon>Arthropoda</taxon>
        <taxon>Chelicerata</taxon>
        <taxon>Arachnida</taxon>
        <taxon>Araneae</taxon>
        <taxon>Araneomorphae</taxon>
        <taxon>Entelegynae</taxon>
        <taxon>Araneoidea</taxon>
        <taxon>Araneidae</taxon>
        <taxon>Caerostris</taxon>
    </lineage>
</organism>
<evidence type="ECO:0000313" key="1">
    <source>
        <dbReference type="EMBL" id="GIZ01378.1"/>
    </source>
</evidence>
<dbReference type="EMBL" id="BPLR01018660">
    <property type="protein sequence ID" value="GIZ01378.1"/>
    <property type="molecule type" value="Genomic_DNA"/>
</dbReference>
<keyword evidence="2" id="KW-1185">Reference proteome</keyword>
<comment type="caution">
    <text evidence="1">The sequence shown here is derived from an EMBL/GenBank/DDBJ whole genome shotgun (WGS) entry which is preliminary data.</text>
</comment>